<reference evidence="2 3" key="1">
    <citation type="submission" date="2024-09" db="EMBL/GenBank/DDBJ databases">
        <authorList>
            <person name="Sun Q."/>
            <person name="Mori K."/>
        </authorList>
    </citation>
    <scope>NUCLEOTIDE SEQUENCE [LARGE SCALE GENOMIC DNA]</scope>
    <source>
        <strain evidence="2 3">NCAIM B.02621</strain>
    </source>
</reference>
<protein>
    <submittedName>
        <fullName evidence="2">Uncharacterized protein</fullName>
    </submittedName>
</protein>
<dbReference type="EMBL" id="JBHLSW010000014">
    <property type="protein sequence ID" value="MFC0634710.1"/>
    <property type="molecule type" value="Genomic_DNA"/>
</dbReference>
<feature type="compositionally biased region" description="Pro residues" evidence="1">
    <location>
        <begin position="245"/>
        <end position="271"/>
    </location>
</feature>
<accession>A0ABV6R502</accession>
<dbReference type="RefSeq" id="WP_376836770.1">
    <property type="nucleotide sequence ID" value="NZ_JBHLSW010000014.1"/>
</dbReference>
<name>A0ABV6R502_9CAUL</name>
<evidence type="ECO:0000256" key="1">
    <source>
        <dbReference type="SAM" id="MobiDB-lite"/>
    </source>
</evidence>
<dbReference type="Proteomes" id="UP001589906">
    <property type="component" value="Unassembled WGS sequence"/>
</dbReference>
<sequence length="282" mass="30661">MRRFLVWSALAALIGLVLAIGGYWAYWNFYARFQPVTISRGQAEIQRLLDEASWVSAGGGGQPVYVVTYRESAAGQRYEAEEFAKLRAGGAEPRVIVFARADREGLAQSTPAERATVAELWLTRDWDLYARWTATPIRNWTAAGVPSADGNLARSAVVEASRDFVDRLGALLQEAGVPNGYPIVLWRDREGYLKACACSDARSWAFIRDDLDAPDAVGVPAPPPVEPGSPPPPYPEVGPLQDPLPEIPAEPSAPPEGVAPPPADRTPPPPPKAERQDDTTFF</sequence>
<feature type="compositionally biased region" description="Basic and acidic residues" evidence="1">
    <location>
        <begin position="272"/>
        <end position="282"/>
    </location>
</feature>
<evidence type="ECO:0000313" key="2">
    <source>
        <dbReference type="EMBL" id="MFC0634710.1"/>
    </source>
</evidence>
<feature type="compositionally biased region" description="Pro residues" evidence="1">
    <location>
        <begin position="220"/>
        <end position="236"/>
    </location>
</feature>
<evidence type="ECO:0000313" key="3">
    <source>
        <dbReference type="Proteomes" id="UP001589906"/>
    </source>
</evidence>
<keyword evidence="3" id="KW-1185">Reference proteome</keyword>
<proteinExistence type="predicted"/>
<comment type="caution">
    <text evidence="2">The sequence shown here is derived from an EMBL/GenBank/DDBJ whole genome shotgun (WGS) entry which is preliminary data.</text>
</comment>
<organism evidence="2 3">
    <name type="scientific">Brevundimonas balnearis</name>
    <dbReference type="NCBI Taxonomy" id="1572858"/>
    <lineage>
        <taxon>Bacteria</taxon>
        <taxon>Pseudomonadati</taxon>
        <taxon>Pseudomonadota</taxon>
        <taxon>Alphaproteobacteria</taxon>
        <taxon>Caulobacterales</taxon>
        <taxon>Caulobacteraceae</taxon>
        <taxon>Brevundimonas</taxon>
    </lineage>
</organism>
<feature type="region of interest" description="Disordered" evidence="1">
    <location>
        <begin position="215"/>
        <end position="282"/>
    </location>
</feature>
<gene>
    <name evidence="2" type="ORF">ACFFGE_12590</name>
</gene>